<protein>
    <submittedName>
        <fullName evidence="4">ADP-L-glycero-D-manno-heptose-6-epimerase</fullName>
    </submittedName>
</protein>
<dbReference type="AlphaFoldDB" id="A0A0G0PPE9"/>
<evidence type="ECO:0000313" key="5">
    <source>
        <dbReference type="Proteomes" id="UP000033881"/>
    </source>
</evidence>
<sequence>MDNRAVVITGACGFIGSNAVHQLGKEHKIIAVDHFENFESIKNLFKTKIYDFMYPDELLQKSSQWMQENVKAIIHLGANSSTTTTDVKDVMTNNVMQTIQLATKFAPATRVVYASSASVYGHHGGYGQEDDYERKDRPSDIRPICLYAQSKAWIDQALVNHDNVFGLRYFNVYGPREKHKGSQASVIPSFRDQIRSRKHIVKLFDWRHRYSLTPFERDWVYVDDVVEITRRIALNDRFEQNQNRNRIYNVGTGFAHSYEEIVDHIGDILKIKPKVKYIKMPEELKKQYQIKTRADISKLLEAIGGYQFANIKDGINKYFESDV</sequence>
<dbReference type="Pfam" id="PF01370">
    <property type="entry name" value="Epimerase"/>
    <property type="match status" value="1"/>
</dbReference>
<accession>A0A0G0PPE9</accession>
<dbReference type="InterPro" id="IPR001509">
    <property type="entry name" value="Epimerase_deHydtase"/>
</dbReference>
<feature type="domain" description="NAD-dependent epimerase/dehydratase" evidence="3">
    <location>
        <begin position="6"/>
        <end position="251"/>
    </location>
</feature>
<evidence type="ECO:0000313" key="4">
    <source>
        <dbReference type="EMBL" id="KKR00045.1"/>
    </source>
</evidence>
<keyword evidence="2" id="KW-0119">Carbohydrate metabolism</keyword>
<name>A0A0G0PPE9_9BACT</name>
<dbReference type="PANTHER" id="PTHR43103:SF3">
    <property type="entry name" value="ADP-L-GLYCERO-D-MANNO-HEPTOSE-6-EPIMERASE"/>
    <property type="match status" value="1"/>
</dbReference>
<reference evidence="4 5" key="1">
    <citation type="journal article" date="2015" name="Nature">
        <title>rRNA introns, odd ribosomes, and small enigmatic genomes across a large radiation of phyla.</title>
        <authorList>
            <person name="Brown C.T."/>
            <person name="Hug L.A."/>
            <person name="Thomas B.C."/>
            <person name="Sharon I."/>
            <person name="Castelle C.J."/>
            <person name="Singh A."/>
            <person name="Wilkins M.J."/>
            <person name="Williams K.H."/>
            <person name="Banfield J.F."/>
        </authorList>
    </citation>
    <scope>NUCLEOTIDE SEQUENCE [LARGE SCALE GENOMIC DNA]</scope>
</reference>
<dbReference type="InterPro" id="IPR036291">
    <property type="entry name" value="NAD(P)-bd_dom_sf"/>
</dbReference>
<evidence type="ECO:0000256" key="1">
    <source>
        <dbReference type="ARBA" id="ARBA00022857"/>
    </source>
</evidence>
<dbReference type="PATRIC" id="fig|1618574.4.peg.1339"/>
<gene>
    <name evidence="4" type="ORF">UT24_C0018G0027</name>
</gene>
<evidence type="ECO:0000259" key="3">
    <source>
        <dbReference type="Pfam" id="PF01370"/>
    </source>
</evidence>
<evidence type="ECO:0000256" key="2">
    <source>
        <dbReference type="ARBA" id="ARBA00023277"/>
    </source>
</evidence>
<dbReference type="EMBL" id="LBWB01000018">
    <property type="protein sequence ID" value="KKR00045.1"/>
    <property type="molecule type" value="Genomic_DNA"/>
</dbReference>
<dbReference type="SUPFAM" id="SSF51735">
    <property type="entry name" value="NAD(P)-binding Rossmann-fold domains"/>
    <property type="match status" value="1"/>
</dbReference>
<dbReference type="Gene3D" id="3.40.50.720">
    <property type="entry name" value="NAD(P)-binding Rossmann-like Domain"/>
    <property type="match status" value="1"/>
</dbReference>
<dbReference type="STRING" id="1618574.UT24_C0018G0027"/>
<comment type="caution">
    <text evidence="4">The sequence shown here is derived from an EMBL/GenBank/DDBJ whole genome shotgun (WGS) entry which is preliminary data.</text>
</comment>
<organism evidence="4 5">
    <name type="scientific">Candidatus Woesebacteria bacterium GW2011_GWB1_39_12</name>
    <dbReference type="NCBI Taxonomy" id="1618574"/>
    <lineage>
        <taxon>Bacteria</taxon>
        <taxon>Candidatus Woeseibacteriota</taxon>
    </lineage>
</organism>
<dbReference type="PANTHER" id="PTHR43103">
    <property type="entry name" value="NUCLEOSIDE-DIPHOSPHATE-SUGAR EPIMERASE"/>
    <property type="match status" value="1"/>
</dbReference>
<dbReference type="Gene3D" id="3.90.25.10">
    <property type="entry name" value="UDP-galactose 4-epimerase, domain 1"/>
    <property type="match status" value="1"/>
</dbReference>
<proteinExistence type="predicted"/>
<keyword evidence="1" id="KW-0521">NADP</keyword>
<dbReference type="Proteomes" id="UP000033881">
    <property type="component" value="Unassembled WGS sequence"/>
</dbReference>